<sequence length="64" mass="7930">MEVFKSFRKQQMEFNKQLIEEFHGQHEYIENRLEERDRLLVESMRQTLEARKEITAAENMEKKK</sequence>
<gene>
    <name evidence="1" type="ORF">ABW02_18095</name>
</gene>
<dbReference type="EMBL" id="LDPH01000021">
    <property type="protein sequence ID" value="KLV24242.1"/>
    <property type="molecule type" value="Genomic_DNA"/>
</dbReference>
<dbReference type="AlphaFoldDB" id="A0A0J1IE64"/>
<comment type="caution">
    <text evidence="1">The sequence shown here is derived from an EMBL/GenBank/DDBJ whole genome shotgun (WGS) entry which is preliminary data.</text>
</comment>
<evidence type="ECO:0000313" key="1">
    <source>
        <dbReference type="EMBL" id="KLV24242.1"/>
    </source>
</evidence>
<protein>
    <submittedName>
        <fullName evidence="1">Uncharacterized protein</fullName>
    </submittedName>
</protein>
<reference evidence="1 2" key="1">
    <citation type="submission" date="2015-05" db="EMBL/GenBank/DDBJ databases">
        <title>Whole genome sequence and identification of bacterial endophytes from Costus igneus.</title>
        <authorList>
            <person name="Lee Y.P."/>
            <person name="Gan H.M."/>
            <person name="Eng W."/>
            <person name="Wheatley M.S."/>
            <person name="Caraballo A."/>
            <person name="Polter S."/>
            <person name="Savka M.A."/>
            <person name="Hudson A.O."/>
        </authorList>
    </citation>
    <scope>NUCLEOTIDE SEQUENCE [LARGE SCALE GENOMIC DNA]</scope>
    <source>
        <strain evidence="1 2">RIT379</strain>
    </source>
</reference>
<proteinExistence type="predicted"/>
<name>A0A0J1IE64_NIACI</name>
<accession>A0A0J1IE64</accession>
<dbReference type="PATRIC" id="fig|1397.4.peg.2329"/>
<evidence type="ECO:0000313" key="2">
    <source>
        <dbReference type="Proteomes" id="UP000036045"/>
    </source>
</evidence>
<dbReference type="RefSeq" id="WP_047943673.1">
    <property type="nucleotide sequence ID" value="NZ_JAMAUJ010000005.1"/>
</dbReference>
<organism evidence="1 2">
    <name type="scientific">Niallia circulans</name>
    <name type="common">Bacillus circulans</name>
    <dbReference type="NCBI Taxonomy" id="1397"/>
    <lineage>
        <taxon>Bacteria</taxon>
        <taxon>Bacillati</taxon>
        <taxon>Bacillota</taxon>
        <taxon>Bacilli</taxon>
        <taxon>Bacillales</taxon>
        <taxon>Bacillaceae</taxon>
        <taxon>Niallia</taxon>
    </lineage>
</organism>
<keyword evidence="2" id="KW-1185">Reference proteome</keyword>
<dbReference type="Proteomes" id="UP000036045">
    <property type="component" value="Unassembled WGS sequence"/>
</dbReference>
<dbReference type="OrthoDB" id="2456581at2"/>